<dbReference type="SUPFAM" id="SSF55729">
    <property type="entry name" value="Acyl-CoA N-acyltransferases (Nat)"/>
    <property type="match status" value="1"/>
</dbReference>
<dbReference type="InterPro" id="IPR051531">
    <property type="entry name" value="N-acetyltransferase"/>
</dbReference>
<dbReference type="AlphaFoldDB" id="A0A1I4E7P2"/>
<name>A0A1I4E7P2_9GAMM</name>
<reference evidence="3" key="1">
    <citation type="submission" date="2016-10" db="EMBL/GenBank/DDBJ databases">
        <authorList>
            <person name="Varghese N."/>
            <person name="Submissions S."/>
        </authorList>
    </citation>
    <scope>NUCLEOTIDE SEQUENCE [LARGE SCALE GENOMIC DNA]</scope>
    <source>
        <strain evidence="3">MO64</strain>
    </source>
</reference>
<organism evidence="2 3">
    <name type="scientific">Rhodanobacter glycinis</name>
    <dbReference type="NCBI Taxonomy" id="582702"/>
    <lineage>
        <taxon>Bacteria</taxon>
        <taxon>Pseudomonadati</taxon>
        <taxon>Pseudomonadota</taxon>
        <taxon>Gammaproteobacteria</taxon>
        <taxon>Lysobacterales</taxon>
        <taxon>Rhodanobacteraceae</taxon>
        <taxon>Rhodanobacter</taxon>
    </lineage>
</organism>
<dbReference type="Gene3D" id="3.40.630.30">
    <property type="match status" value="1"/>
</dbReference>
<evidence type="ECO:0000259" key="1">
    <source>
        <dbReference type="PROSITE" id="PS51186"/>
    </source>
</evidence>
<sequence length="180" mass="20030">MELATARLRLDALHPGDAATLFAYRADPRVSRYQGWRPGSVEAAREFIERQQGVVFDTPDSWFQFAIRWRDSAELAGDLGLHFVGRDTVELGISLAPSWQGKGLATEALAAMLDLAFGELGRHRVFASVDPRNTPCVRLLAGLGMRQEAHFRESFRDGDAWADDAIYALLAREWRARAAG</sequence>
<dbReference type="Pfam" id="PF13302">
    <property type="entry name" value="Acetyltransf_3"/>
    <property type="match status" value="1"/>
</dbReference>
<dbReference type="PANTHER" id="PTHR43792">
    <property type="entry name" value="GNAT FAMILY, PUTATIVE (AFU_ORTHOLOGUE AFUA_3G00765)-RELATED-RELATED"/>
    <property type="match status" value="1"/>
</dbReference>
<dbReference type="PROSITE" id="PS51186">
    <property type="entry name" value="GNAT"/>
    <property type="match status" value="1"/>
</dbReference>
<dbReference type="PANTHER" id="PTHR43792:SF1">
    <property type="entry name" value="N-ACETYLTRANSFERASE DOMAIN-CONTAINING PROTEIN"/>
    <property type="match status" value="1"/>
</dbReference>
<dbReference type="InterPro" id="IPR000182">
    <property type="entry name" value="GNAT_dom"/>
</dbReference>
<dbReference type="RefSeq" id="WP_008215712.1">
    <property type="nucleotide sequence ID" value="NZ_FOSR01000011.1"/>
</dbReference>
<accession>A0A1I4E7P2</accession>
<proteinExistence type="predicted"/>
<protein>
    <submittedName>
        <fullName evidence="2">Protein N-acetyltransferase, RimJ/RimL family</fullName>
    </submittedName>
</protein>
<gene>
    <name evidence="2" type="ORF">SAMN05192579_11146</name>
</gene>
<evidence type="ECO:0000313" key="3">
    <source>
        <dbReference type="Proteomes" id="UP000198725"/>
    </source>
</evidence>
<feature type="domain" description="N-acetyltransferase" evidence="1">
    <location>
        <begin position="8"/>
        <end position="173"/>
    </location>
</feature>
<dbReference type="GO" id="GO:0016747">
    <property type="term" value="F:acyltransferase activity, transferring groups other than amino-acyl groups"/>
    <property type="evidence" value="ECO:0007669"/>
    <property type="project" value="InterPro"/>
</dbReference>
<dbReference type="Proteomes" id="UP000198725">
    <property type="component" value="Unassembled WGS sequence"/>
</dbReference>
<keyword evidence="2" id="KW-0808">Transferase</keyword>
<keyword evidence="3" id="KW-1185">Reference proteome</keyword>
<evidence type="ECO:0000313" key="2">
    <source>
        <dbReference type="EMBL" id="SFL00950.1"/>
    </source>
</evidence>
<dbReference type="EMBL" id="FOSR01000011">
    <property type="protein sequence ID" value="SFL00950.1"/>
    <property type="molecule type" value="Genomic_DNA"/>
</dbReference>
<dbReference type="InterPro" id="IPR016181">
    <property type="entry name" value="Acyl_CoA_acyltransferase"/>
</dbReference>